<dbReference type="EMBL" id="JAHVHP010000001">
    <property type="protein sequence ID" value="MBY5950592.1"/>
    <property type="molecule type" value="Genomic_DNA"/>
</dbReference>
<sequence>MHIDIRNLTTTLIRFAHHGGSRKNEDRSNNYLNFKTNFKPYQFHTARKAETQNH</sequence>
<dbReference type="RefSeq" id="WP_222583491.1">
    <property type="nucleotide sequence ID" value="NZ_JAHVHP010000001.1"/>
</dbReference>
<dbReference type="Proteomes" id="UP000766609">
    <property type="component" value="Unassembled WGS sequence"/>
</dbReference>
<comment type="caution">
    <text evidence="1">The sequence shown here is derived from an EMBL/GenBank/DDBJ whole genome shotgun (WGS) entry which is preliminary data.</text>
</comment>
<protein>
    <submittedName>
        <fullName evidence="1">Uncharacterized protein</fullName>
    </submittedName>
</protein>
<proteinExistence type="predicted"/>
<evidence type="ECO:0000313" key="2">
    <source>
        <dbReference type="Proteomes" id="UP000766609"/>
    </source>
</evidence>
<reference evidence="1 2" key="1">
    <citation type="submission" date="2021-06" db="EMBL/GenBank/DDBJ databases">
        <title>44 bacteria genomes isolated from Dapeng, Shenzhen.</title>
        <authorList>
            <person name="Zheng W."/>
            <person name="Yu S."/>
            <person name="Huang Y."/>
        </authorList>
    </citation>
    <scope>NUCLEOTIDE SEQUENCE [LARGE SCALE GENOMIC DNA]</scope>
    <source>
        <strain evidence="1 2">DP5N14-6</strain>
    </source>
</reference>
<keyword evidence="2" id="KW-1185">Reference proteome</keyword>
<accession>A0ABS7N2N4</accession>
<organism evidence="1 2">
    <name type="scientific">Algoriphagus marincola</name>
    <dbReference type="NCBI Taxonomy" id="264027"/>
    <lineage>
        <taxon>Bacteria</taxon>
        <taxon>Pseudomonadati</taxon>
        <taxon>Bacteroidota</taxon>
        <taxon>Cytophagia</taxon>
        <taxon>Cytophagales</taxon>
        <taxon>Cyclobacteriaceae</taxon>
        <taxon>Algoriphagus</taxon>
    </lineage>
</organism>
<gene>
    <name evidence="1" type="ORF">KUV23_06385</name>
</gene>
<name>A0ABS7N2N4_9BACT</name>
<evidence type="ECO:0000313" key="1">
    <source>
        <dbReference type="EMBL" id="MBY5950592.1"/>
    </source>
</evidence>